<dbReference type="InterPro" id="IPR018392">
    <property type="entry name" value="LysM"/>
</dbReference>
<dbReference type="PANTHER" id="PTHR33734">
    <property type="entry name" value="LYSM DOMAIN-CONTAINING GPI-ANCHORED PROTEIN 2"/>
    <property type="match status" value="1"/>
</dbReference>
<protein>
    <submittedName>
        <fullName evidence="4">LysM peptidoglycan-binding domain-containing protein</fullName>
    </submittedName>
</protein>
<evidence type="ECO:0000256" key="2">
    <source>
        <dbReference type="SAM" id="SignalP"/>
    </source>
</evidence>
<feature type="signal peptide" evidence="2">
    <location>
        <begin position="1"/>
        <end position="23"/>
    </location>
</feature>
<feature type="domain" description="LysM" evidence="3">
    <location>
        <begin position="373"/>
        <end position="416"/>
    </location>
</feature>
<evidence type="ECO:0000313" key="5">
    <source>
        <dbReference type="Proteomes" id="UP001595904"/>
    </source>
</evidence>
<dbReference type="PROSITE" id="PS51782">
    <property type="entry name" value="LYSM"/>
    <property type="match status" value="3"/>
</dbReference>
<comment type="caution">
    <text evidence="4">The sequence shown here is derived from an EMBL/GenBank/DDBJ whole genome shotgun (WGS) entry which is preliminary data.</text>
</comment>
<keyword evidence="2" id="KW-0732">Signal</keyword>
<dbReference type="InterPro" id="IPR008258">
    <property type="entry name" value="Transglycosylase_SLT_dom_1"/>
</dbReference>
<dbReference type="Pfam" id="PF01476">
    <property type="entry name" value="LysM"/>
    <property type="match status" value="3"/>
</dbReference>
<sequence length="563" mass="62112">MFQWRPATALPAIFALTFAVLMAGCSHLGSNADGDEDDEDSVEFVELDPAITKLDEAAIGVSGPEQIEEAIEALDNQNGTGPRLVRELGQDGAPLPEGGDLFERIRKGYTLSDVDHPAVDVELRWFVNHPDYLDRTFKRGERYLHYIVGELEARNMPLELALLPVVESAFNPVAFSRARASGLWQFIAETGRRYGLKQNWYYDGRRDVVASTSAALDYLQFLHDEFDGDWLLAVAAYNCGEARVARELEKNQRAGLPTDYFSLKLPRETKAYVPKLLAMRRIVGDPTSQGLAFAPIPNSPYFVKVDVGGQLDLHVAAELADMSKEEILALNPAFNHWITDPDGPHQILVPIDRHDKFKEGIAALPPTERVRVVYHRVRRGDTLGGIADKYGLSVAAIKSANKIRGTMIHPGQELLIAAAPTGVKLPSAAQLASYEEPTPARTRAAADKHVVRAGDTLWSIAKTYGVPMERLANSNNLDSDDTLSVGQKLSIPGTAKLATTDSSTVARSTTYVVRRGDTLSTIATKFRVRLTDLLGWNNLTKRSMIKPGQRLVMYIEDRRRAGI</sequence>
<dbReference type="CDD" id="cd00118">
    <property type="entry name" value="LysM"/>
    <property type="match status" value="3"/>
</dbReference>
<dbReference type="InterPro" id="IPR000189">
    <property type="entry name" value="Transglyc_AS"/>
</dbReference>
<dbReference type="EMBL" id="JBHSDU010000015">
    <property type="protein sequence ID" value="MFC4313423.1"/>
    <property type="molecule type" value="Genomic_DNA"/>
</dbReference>
<dbReference type="InterPro" id="IPR023346">
    <property type="entry name" value="Lysozyme-like_dom_sf"/>
</dbReference>
<dbReference type="Pfam" id="PF01464">
    <property type="entry name" value="SLT"/>
    <property type="match status" value="1"/>
</dbReference>
<dbReference type="PROSITE" id="PS00922">
    <property type="entry name" value="TRANSGLYCOSYLASE"/>
    <property type="match status" value="1"/>
</dbReference>
<comment type="similarity">
    <text evidence="1">Belongs to the transglycosylase Slt family.</text>
</comment>
<dbReference type="PANTHER" id="PTHR33734:SF22">
    <property type="entry name" value="MEMBRANE-BOUND LYTIC MUREIN TRANSGLYCOSYLASE D"/>
    <property type="match status" value="1"/>
</dbReference>
<dbReference type="RefSeq" id="WP_380603725.1">
    <property type="nucleotide sequence ID" value="NZ_JBHSDU010000015.1"/>
</dbReference>
<proteinExistence type="inferred from homology"/>
<feature type="domain" description="LysM" evidence="3">
    <location>
        <begin position="447"/>
        <end position="491"/>
    </location>
</feature>
<dbReference type="Proteomes" id="UP001595904">
    <property type="component" value="Unassembled WGS sequence"/>
</dbReference>
<dbReference type="SUPFAM" id="SSF54106">
    <property type="entry name" value="LysM domain"/>
    <property type="match status" value="3"/>
</dbReference>
<keyword evidence="5" id="KW-1185">Reference proteome</keyword>
<organism evidence="4 5">
    <name type="scientific">Steroidobacter flavus</name>
    <dbReference type="NCBI Taxonomy" id="1842136"/>
    <lineage>
        <taxon>Bacteria</taxon>
        <taxon>Pseudomonadati</taxon>
        <taxon>Pseudomonadota</taxon>
        <taxon>Gammaproteobacteria</taxon>
        <taxon>Steroidobacterales</taxon>
        <taxon>Steroidobacteraceae</taxon>
        <taxon>Steroidobacter</taxon>
    </lineage>
</organism>
<accession>A0ABV8T0M7</accession>
<dbReference type="SMART" id="SM00257">
    <property type="entry name" value="LysM"/>
    <property type="match status" value="3"/>
</dbReference>
<dbReference type="CDD" id="cd16894">
    <property type="entry name" value="MltD-like"/>
    <property type="match status" value="1"/>
</dbReference>
<evidence type="ECO:0000313" key="4">
    <source>
        <dbReference type="EMBL" id="MFC4313423.1"/>
    </source>
</evidence>
<feature type="domain" description="LysM" evidence="3">
    <location>
        <begin position="509"/>
        <end position="553"/>
    </location>
</feature>
<feature type="chain" id="PRO_5046202439" evidence="2">
    <location>
        <begin position="24"/>
        <end position="563"/>
    </location>
</feature>
<dbReference type="PROSITE" id="PS51257">
    <property type="entry name" value="PROKAR_LIPOPROTEIN"/>
    <property type="match status" value="1"/>
</dbReference>
<dbReference type="Gene3D" id="1.10.530.10">
    <property type="match status" value="1"/>
</dbReference>
<name>A0ABV8T0M7_9GAMM</name>
<dbReference type="Gene3D" id="3.10.350.10">
    <property type="entry name" value="LysM domain"/>
    <property type="match status" value="3"/>
</dbReference>
<dbReference type="SUPFAM" id="SSF53955">
    <property type="entry name" value="Lysozyme-like"/>
    <property type="match status" value="1"/>
</dbReference>
<reference evidence="5" key="1">
    <citation type="journal article" date="2019" name="Int. J. Syst. Evol. Microbiol.">
        <title>The Global Catalogue of Microorganisms (GCM) 10K type strain sequencing project: providing services to taxonomists for standard genome sequencing and annotation.</title>
        <authorList>
            <consortium name="The Broad Institute Genomics Platform"/>
            <consortium name="The Broad Institute Genome Sequencing Center for Infectious Disease"/>
            <person name="Wu L."/>
            <person name="Ma J."/>
        </authorList>
    </citation>
    <scope>NUCLEOTIDE SEQUENCE [LARGE SCALE GENOMIC DNA]</scope>
    <source>
        <strain evidence="5">CGMCC 1.10759</strain>
    </source>
</reference>
<evidence type="ECO:0000256" key="1">
    <source>
        <dbReference type="ARBA" id="ARBA00007734"/>
    </source>
</evidence>
<evidence type="ECO:0000259" key="3">
    <source>
        <dbReference type="PROSITE" id="PS51782"/>
    </source>
</evidence>
<dbReference type="InterPro" id="IPR036779">
    <property type="entry name" value="LysM_dom_sf"/>
</dbReference>
<gene>
    <name evidence="4" type="ORF">ACFPN2_30380</name>
</gene>